<reference evidence="2 3" key="1">
    <citation type="submission" date="2018-10" db="EMBL/GenBank/DDBJ databases">
        <title>Genome sequencing of Mucilaginibacter sp. HYN0043.</title>
        <authorList>
            <person name="Kim M."/>
            <person name="Yi H."/>
        </authorList>
    </citation>
    <scope>NUCLEOTIDE SEQUENCE [LARGE SCALE GENOMIC DNA]</scope>
    <source>
        <strain evidence="2 3">HYN0043</strain>
    </source>
</reference>
<keyword evidence="3" id="KW-1185">Reference proteome</keyword>
<accession>A0A494VZL2</accession>
<gene>
    <name evidence="2" type="ORF">HYN43_017235</name>
</gene>
<dbReference type="AlphaFoldDB" id="A0A494VZL2"/>
<dbReference type="Proteomes" id="UP000270046">
    <property type="component" value="Chromosome"/>
</dbReference>
<dbReference type="EMBL" id="CP032869">
    <property type="protein sequence ID" value="AYL96943.1"/>
    <property type="molecule type" value="Genomic_DNA"/>
</dbReference>
<organism evidence="2 3">
    <name type="scientific">Mucilaginibacter celer</name>
    <dbReference type="NCBI Taxonomy" id="2305508"/>
    <lineage>
        <taxon>Bacteria</taxon>
        <taxon>Pseudomonadati</taxon>
        <taxon>Bacteroidota</taxon>
        <taxon>Sphingobacteriia</taxon>
        <taxon>Sphingobacteriales</taxon>
        <taxon>Sphingobacteriaceae</taxon>
        <taxon>Mucilaginibacter</taxon>
    </lineage>
</organism>
<name>A0A494VZL2_9SPHI</name>
<evidence type="ECO:0000313" key="2">
    <source>
        <dbReference type="EMBL" id="AYL96943.1"/>
    </source>
</evidence>
<dbReference type="RefSeq" id="WP_119410530.1">
    <property type="nucleotide sequence ID" value="NZ_CP032869.1"/>
</dbReference>
<evidence type="ECO:0000259" key="1">
    <source>
        <dbReference type="Pfam" id="PF13699"/>
    </source>
</evidence>
<evidence type="ECO:0000313" key="3">
    <source>
        <dbReference type="Proteomes" id="UP000270046"/>
    </source>
</evidence>
<dbReference type="InterPro" id="IPR025295">
    <property type="entry name" value="eCIS_core_dom"/>
</dbReference>
<dbReference type="KEGG" id="muh:HYN43_017235"/>
<protein>
    <submittedName>
        <fullName evidence="2">DUF4157 domain-containing protein</fullName>
    </submittedName>
</protein>
<sequence>MQKHHQNKPESTQQAGNMKRKAIAAAGAYLPDNRPQTVMQRKQAEALANYRLATAPVQKKQNGTGLPDKLKNGIEHLSGHPMDDVKVHYNSSKPTQLHAHAYAQGSQIHLAPGQQKHLPHEAWHVAQQKQGRVKPTLQLKNKVNINDDASLEQEADLMGAKAMSTSAVAQPKFAGSLQANLAGTIQKMAVVPKLADGTELDYERMSPSNDDQAPVRIAEYRFTAAPVATQENALLHIRDLYAEIGTGLQGDPLFLSRGSLRTYAYGNAANAPRVYNVLLNNGSVPAQIPATNQQKINTYRPVLGDPSPARQNLRLFLDNPDIHLKDPLKVVISVPHGTGTLTATVTFTEAFRGYVTGMHEVAGGGGAPLINATLERRDTYGEATHTATTPIATFSGTHHLTGTRTAQEEIALAHTGNTHYQQERGVDAMTKVIAEGGRFQCVNELGTSIKNSTRFYAEKPGYGDQDTIYPYVTFAELYRLWTLEFGARYKIPNSEVVDYLISNADRLPHMTDETLLARPNAVSVDE</sequence>
<dbReference type="Pfam" id="PF13699">
    <property type="entry name" value="eCIS_core"/>
    <property type="match status" value="1"/>
</dbReference>
<feature type="domain" description="eCIS core" evidence="1">
    <location>
        <begin position="66"/>
        <end position="131"/>
    </location>
</feature>
<proteinExistence type="predicted"/>
<dbReference type="OrthoDB" id="292792at2"/>